<sequence length="97" mass="11145">MPMELSSKDQARIKAEFEVAMPKNYRARIMSDGDNASEHLEFIEEVLEVVERHSDFAHNKTMMGNMMTAFIVYFKGHLVKHKQAQKPECLGCLAVEE</sequence>
<dbReference type="EMBL" id="LAZR01007535">
    <property type="protein sequence ID" value="KKM84632.1"/>
    <property type="molecule type" value="Genomic_DNA"/>
</dbReference>
<proteinExistence type="predicted"/>
<evidence type="ECO:0000313" key="1">
    <source>
        <dbReference type="EMBL" id="KKM84632.1"/>
    </source>
</evidence>
<organism evidence="1">
    <name type="scientific">marine sediment metagenome</name>
    <dbReference type="NCBI Taxonomy" id="412755"/>
    <lineage>
        <taxon>unclassified sequences</taxon>
        <taxon>metagenomes</taxon>
        <taxon>ecological metagenomes</taxon>
    </lineage>
</organism>
<reference evidence="1" key="1">
    <citation type="journal article" date="2015" name="Nature">
        <title>Complex archaea that bridge the gap between prokaryotes and eukaryotes.</title>
        <authorList>
            <person name="Spang A."/>
            <person name="Saw J.H."/>
            <person name="Jorgensen S.L."/>
            <person name="Zaremba-Niedzwiedzka K."/>
            <person name="Martijn J."/>
            <person name="Lind A.E."/>
            <person name="van Eijk R."/>
            <person name="Schleper C."/>
            <person name="Guy L."/>
            <person name="Ettema T.J."/>
        </authorList>
    </citation>
    <scope>NUCLEOTIDE SEQUENCE</scope>
</reference>
<name>A0A0F9NTK1_9ZZZZ</name>
<accession>A0A0F9NTK1</accession>
<protein>
    <submittedName>
        <fullName evidence="1">Uncharacterized protein</fullName>
    </submittedName>
</protein>
<gene>
    <name evidence="1" type="ORF">LCGC14_1297230</name>
</gene>
<dbReference type="AlphaFoldDB" id="A0A0F9NTK1"/>
<comment type="caution">
    <text evidence="1">The sequence shown here is derived from an EMBL/GenBank/DDBJ whole genome shotgun (WGS) entry which is preliminary data.</text>
</comment>